<feature type="compositionally biased region" description="Basic and acidic residues" evidence="4">
    <location>
        <begin position="403"/>
        <end position="413"/>
    </location>
</feature>
<feature type="repeat" description="ANK" evidence="3">
    <location>
        <begin position="129"/>
        <end position="161"/>
    </location>
</feature>
<organism evidence="5 6">
    <name type="scientific">Deinococcus reticulitermitis</name>
    <dbReference type="NCBI Taxonomy" id="856736"/>
    <lineage>
        <taxon>Bacteria</taxon>
        <taxon>Thermotogati</taxon>
        <taxon>Deinococcota</taxon>
        <taxon>Deinococci</taxon>
        <taxon>Deinococcales</taxon>
        <taxon>Deinococcaceae</taxon>
        <taxon>Deinococcus</taxon>
    </lineage>
</organism>
<evidence type="ECO:0000313" key="5">
    <source>
        <dbReference type="EMBL" id="SEJ25807.1"/>
    </source>
</evidence>
<protein>
    <submittedName>
        <fullName evidence="5">Ankyrin repeat</fullName>
    </submittedName>
</protein>
<evidence type="ECO:0000256" key="4">
    <source>
        <dbReference type="SAM" id="MobiDB-lite"/>
    </source>
</evidence>
<feature type="repeat" description="ANK" evidence="3">
    <location>
        <begin position="162"/>
        <end position="194"/>
    </location>
</feature>
<dbReference type="STRING" id="856736.SAMN04488058_105135"/>
<dbReference type="PROSITE" id="PS50088">
    <property type="entry name" value="ANK_REPEAT"/>
    <property type="match status" value="3"/>
</dbReference>
<dbReference type="PANTHER" id="PTHR24198:SF165">
    <property type="entry name" value="ANKYRIN REPEAT-CONTAINING PROTEIN-RELATED"/>
    <property type="match status" value="1"/>
</dbReference>
<keyword evidence="6" id="KW-1185">Reference proteome</keyword>
<feature type="compositionally biased region" description="Polar residues" evidence="4">
    <location>
        <begin position="362"/>
        <end position="373"/>
    </location>
</feature>
<feature type="region of interest" description="Disordered" evidence="4">
    <location>
        <begin position="279"/>
        <end position="306"/>
    </location>
</feature>
<keyword evidence="1" id="KW-0677">Repeat</keyword>
<feature type="compositionally biased region" description="Basic and acidic residues" evidence="4">
    <location>
        <begin position="284"/>
        <end position="306"/>
    </location>
</feature>
<gene>
    <name evidence="5" type="ORF">SAMN04488058_105135</name>
</gene>
<evidence type="ECO:0000256" key="2">
    <source>
        <dbReference type="ARBA" id="ARBA00023043"/>
    </source>
</evidence>
<feature type="region of interest" description="Disordered" evidence="4">
    <location>
        <begin position="233"/>
        <end position="262"/>
    </location>
</feature>
<dbReference type="InterPro" id="IPR002110">
    <property type="entry name" value="Ankyrin_rpt"/>
</dbReference>
<name>A0A1H6XGJ9_9DEIO</name>
<keyword evidence="2 3" id="KW-0040">ANK repeat</keyword>
<evidence type="ECO:0000256" key="1">
    <source>
        <dbReference type="ARBA" id="ARBA00022737"/>
    </source>
</evidence>
<dbReference type="Gene3D" id="1.25.40.20">
    <property type="entry name" value="Ankyrin repeat-containing domain"/>
    <property type="match status" value="1"/>
</dbReference>
<dbReference type="PROSITE" id="PS50297">
    <property type="entry name" value="ANK_REP_REGION"/>
    <property type="match status" value="3"/>
</dbReference>
<evidence type="ECO:0000256" key="3">
    <source>
        <dbReference type="PROSITE-ProRule" id="PRU00023"/>
    </source>
</evidence>
<accession>A0A1H6XGJ9</accession>
<dbReference type="EMBL" id="FNZA01000005">
    <property type="protein sequence ID" value="SEJ25807.1"/>
    <property type="molecule type" value="Genomic_DNA"/>
</dbReference>
<dbReference type="InterPro" id="IPR036770">
    <property type="entry name" value="Ankyrin_rpt-contain_sf"/>
</dbReference>
<dbReference type="AlphaFoldDB" id="A0A1H6XGJ9"/>
<dbReference type="SMART" id="SM00248">
    <property type="entry name" value="ANK"/>
    <property type="match status" value="5"/>
</dbReference>
<proteinExistence type="predicted"/>
<dbReference type="PRINTS" id="PR01415">
    <property type="entry name" value="ANKYRIN"/>
</dbReference>
<dbReference type="Pfam" id="PF00023">
    <property type="entry name" value="Ank"/>
    <property type="match status" value="2"/>
</dbReference>
<evidence type="ECO:0000313" key="6">
    <source>
        <dbReference type="Proteomes" id="UP000199223"/>
    </source>
</evidence>
<sequence length="413" mass="42983">MTVPSDAVTDLFAAIHANNPEGVQLLVQAEPELLAARSPSGLSLVMFAVYYHRPYVLDVLLAARPPLDVFEAAATGQTARLMEQFGAPDLFGPEGFTPLHLAAMFGRLETVQALLDAGADPCAVSRNAQAAQPLHSALGGRHWAVAQVLIGRGADVNAPQLGGWTPLLLAVREGAAEVVADLLARGAFPHAQTDEGESAADLARENGGEALLTRFSALLGSSRTHLPESAFLKGHQGKSQVSGVAGEDNAGMTDPNKANLPGNVDTGADSARDVHQPMYTTTPPEDRVSSSNEGKYEPVEVPDPKEVTGQFDHLATRDPEAMEHRLQTPEFAGAATVGAEGAGSLDAAVVGYESGLIANESAAASATRLQTDPNRGYAAPSQSGPPHPGEQPGDLPQGAPTELKADVEGDRRS</sequence>
<dbReference type="SUPFAM" id="SSF48403">
    <property type="entry name" value="Ankyrin repeat"/>
    <property type="match status" value="1"/>
</dbReference>
<feature type="region of interest" description="Disordered" evidence="4">
    <location>
        <begin position="362"/>
        <end position="413"/>
    </location>
</feature>
<dbReference type="PANTHER" id="PTHR24198">
    <property type="entry name" value="ANKYRIN REPEAT AND PROTEIN KINASE DOMAIN-CONTAINING PROTEIN"/>
    <property type="match status" value="1"/>
</dbReference>
<reference evidence="6" key="1">
    <citation type="submission" date="2016-10" db="EMBL/GenBank/DDBJ databases">
        <authorList>
            <person name="Varghese N."/>
            <person name="Submissions S."/>
        </authorList>
    </citation>
    <scope>NUCLEOTIDE SEQUENCE [LARGE SCALE GENOMIC DNA]</scope>
    <source>
        <strain evidence="6">CGMCC 1.10218</strain>
    </source>
</reference>
<dbReference type="Proteomes" id="UP000199223">
    <property type="component" value="Unassembled WGS sequence"/>
</dbReference>
<feature type="repeat" description="ANK" evidence="3">
    <location>
        <begin position="94"/>
        <end position="126"/>
    </location>
</feature>